<gene>
    <name evidence="3" type="ORF">Cvel_19226</name>
</gene>
<evidence type="ECO:0000256" key="1">
    <source>
        <dbReference type="SAM" id="MobiDB-lite"/>
    </source>
</evidence>
<feature type="compositionally biased region" description="Basic and acidic residues" evidence="1">
    <location>
        <begin position="97"/>
        <end position="116"/>
    </location>
</feature>
<proteinExistence type="predicted"/>
<sequence length="400" mass="43372">MRGRLKYFFSVGERGDCFLCPETLYCLSLVKHYRLAIQCDALPFPSISAGGLLPIAFLEGEQTPVGAPRLLSLVTKAAVSASESSGPSSSSSSSAWAEREPEAAGLQRREEERGEGGGRNGEVDVGADSAVLQSGLVLAIQEMLGAPIAFFKWSTEKEVKGEEGEGEDEDIGGGGMGEPREAARVIRQSVPFPFGVLFSWLTQRQDTAFAQKRGIIVARHAAASVSKRLPTLRSLLKREKDRLTTQLEKSSNVAGEALPPFPLLSPALIALFAYLSVLVSFAHDGTAPGSLKSCVKEILDSELSTFLQDTNERLQMWPPHSSFCRVIKDGVQLVNRPTTETATEQNLILRDQEQLRTRLLFGGAVAVLFAWSIISGSFPLKISFNSKPKEEAAEEKDGED</sequence>
<accession>A0A0G4FXX3</accession>
<organism evidence="3">
    <name type="scientific">Chromera velia CCMP2878</name>
    <dbReference type="NCBI Taxonomy" id="1169474"/>
    <lineage>
        <taxon>Eukaryota</taxon>
        <taxon>Sar</taxon>
        <taxon>Alveolata</taxon>
        <taxon>Colpodellida</taxon>
        <taxon>Chromeraceae</taxon>
        <taxon>Chromera</taxon>
    </lineage>
</organism>
<keyword evidence="2" id="KW-0812">Transmembrane</keyword>
<feature type="compositionally biased region" description="Low complexity" evidence="1">
    <location>
        <begin position="82"/>
        <end position="96"/>
    </location>
</feature>
<evidence type="ECO:0000313" key="3">
    <source>
        <dbReference type="EMBL" id="CEM19976.1"/>
    </source>
</evidence>
<feature type="transmembrane region" description="Helical" evidence="2">
    <location>
        <begin position="359"/>
        <end position="378"/>
    </location>
</feature>
<feature type="region of interest" description="Disordered" evidence="1">
    <location>
        <begin position="82"/>
        <end position="125"/>
    </location>
</feature>
<dbReference type="EMBL" id="CDMZ01000710">
    <property type="protein sequence ID" value="CEM19976.1"/>
    <property type="molecule type" value="Genomic_DNA"/>
</dbReference>
<keyword evidence="2" id="KW-0472">Membrane</keyword>
<evidence type="ECO:0000256" key="2">
    <source>
        <dbReference type="SAM" id="Phobius"/>
    </source>
</evidence>
<name>A0A0G4FXX3_9ALVE</name>
<keyword evidence="2" id="KW-1133">Transmembrane helix</keyword>
<dbReference type="AlphaFoldDB" id="A0A0G4FXX3"/>
<protein>
    <submittedName>
        <fullName evidence="3">Uncharacterized protein</fullName>
    </submittedName>
</protein>
<reference evidence="3" key="1">
    <citation type="submission" date="2014-11" db="EMBL/GenBank/DDBJ databases">
        <authorList>
            <person name="Otto D Thomas"/>
            <person name="Naeem Raeece"/>
        </authorList>
    </citation>
    <scope>NUCLEOTIDE SEQUENCE</scope>
</reference>
<dbReference type="VEuPathDB" id="CryptoDB:Cvel_19226"/>
<feature type="transmembrane region" description="Helical" evidence="2">
    <location>
        <begin position="263"/>
        <end position="282"/>
    </location>
</feature>